<dbReference type="NCBIfam" id="TIGR00696">
    <property type="entry name" value="wecG_tagA_cpsF"/>
    <property type="match status" value="1"/>
</dbReference>
<evidence type="ECO:0000256" key="2">
    <source>
        <dbReference type="ARBA" id="ARBA00022679"/>
    </source>
</evidence>
<sequence>MPLNRIRFMNTFIDNVTESEAIDHIESCIKNRKIGHVITPNVDQIVRIEKDPYFKEICDNAELLLVDGHPLMWIAKWYKTPFKEKICGSDLVPHLCDVASKKGYKIFLLGAAEGVAQKAASNLECLFPGINVVGVYSPPYGFEHNKDEINRINVMLKDSKADLLFVGMGVPKQDVFIYENKEKYQIPMSFSIGATIDFIAGVQKRAPRWMSNAGFEWLYRLLCDPKRMFKRYILDDVSIFKLAWNYRRKCKNG</sequence>
<dbReference type="AlphaFoldDB" id="A0A1T4VBU7"/>
<evidence type="ECO:0000313" key="3">
    <source>
        <dbReference type="EMBL" id="SKA62442.1"/>
    </source>
</evidence>
<keyword evidence="1" id="KW-0328">Glycosyltransferase</keyword>
<dbReference type="RefSeq" id="WP_078928754.1">
    <property type="nucleotide sequence ID" value="NZ_FUXX01000018.1"/>
</dbReference>
<dbReference type="InterPro" id="IPR004629">
    <property type="entry name" value="WecG_TagA_CpsF"/>
</dbReference>
<evidence type="ECO:0000256" key="1">
    <source>
        <dbReference type="ARBA" id="ARBA00022676"/>
    </source>
</evidence>
<accession>A0A1T4VBU7</accession>
<keyword evidence="2 3" id="KW-0808">Transferase</keyword>
<dbReference type="PANTHER" id="PTHR34136">
    <property type="match status" value="1"/>
</dbReference>
<protein>
    <submittedName>
        <fullName evidence="3">N-acetylglucosaminyldiphosphoundecaprenol N-acetyl-beta-D-mannosaminyltransferase</fullName>
    </submittedName>
</protein>
<gene>
    <name evidence="3" type="ORF">SAMN02745213_01267</name>
</gene>
<dbReference type="EMBL" id="FUXX01000018">
    <property type="protein sequence ID" value="SKA62442.1"/>
    <property type="molecule type" value="Genomic_DNA"/>
</dbReference>
<name>A0A1T4VBU7_9GAMM</name>
<dbReference type="Proteomes" id="UP000242432">
    <property type="component" value="Unassembled WGS sequence"/>
</dbReference>
<reference evidence="4" key="1">
    <citation type="submission" date="2017-02" db="EMBL/GenBank/DDBJ databases">
        <authorList>
            <person name="Varghese N."/>
            <person name="Submissions S."/>
        </authorList>
    </citation>
    <scope>NUCLEOTIDE SEQUENCE [LARGE SCALE GENOMIC DNA]</scope>
    <source>
        <strain evidence="4">DSM 3072</strain>
    </source>
</reference>
<dbReference type="Pfam" id="PF03808">
    <property type="entry name" value="Glyco_tran_WecG"/>
    <property type="match status" value="1"/>
</dbReference>
<dbReference type="GO" id="GO:0016758">
    <property type="term" value="F:hexosyltransferase activity"/>
    <property type="evidence" value="ECO:0007669"/>
    <property type="project" value="TreeGrafter"/>
</dbReference>
<proteinExistence type="predicted"/>
<keyword evidence="4" id="KW-1185">Reference proteome</keyword>
<dbReference type="PANTHER" id="PTHR34136:SF1">
    <property type="entry name" value="UDP-N-ACETYL-D-MANNOSAMINURONIC ACID TRANSFERASE"/>
    <property type="match status" value="1"/>
</dbReference>
<organism evidence="3 4">
    <name type="scientific">Succinivibrio dextrinosolvens DSM 3072</name>
    <dbReference type="NCBI Taxonomy" id="1123324"/>
    <lineage>
        <taxon>Bacteria</taxon>
        <taxon>Pseudomonadati</taxon>
        <taxon>Pseudomonadota</taxon>
        <taxon>Gammaproteobacteria</taxon>
        <taxon>Aeromonadales</taxon>
        <taxon>Succinivibrionaceae</taxon>
        <taxon>Succinivibrio</taxon>
    </lineage>
</organism>
<evidence type="ECO:0000313" key="4">
    <source>
        <dbReference type="Proteomes" id="UP000242432"/>
    </source>
</evidence>
<dbReference type="CDD" id="cd06533">
    <property type="entry name" value="Glyco_transf_WecG_TagA"/>
    <property type="match status" value="1"/>
</dbReference>